<organism evidence="10 11">
    <name type="scientific">Stella humosa</name>
    <dbReference type="NCBI Taxonomy" id="94"/>
    <lineage>
        <taxon>Bacteria</taxon>
        <taxon>Pseudomonadati</taxon>
        <taxon>Pseudomonadota</taxon>
        <taxon>Alphaproteobacteria</taxon>
        <taxon>Rhodospirillales</taxon>
        <taxon>Stellaceae</taxon>
        <taxon>Stella</taxon>
    </lineage>
</organism>
<evidence type="ECO:0000313" key="11">
    <source>
        <dbReference type="Proteomes" id="UP000278222"/>
    </source>
</evidence>
<comment type="function">
    <text evidence="7">Converts 2C-methyl-D-erythritol 2,4-cyclodiphosphate (ME-2,4cPP) into 1-hydroxy-2-methyl-2-(E)-butenyl 4-diphosphate.</text>
</comment>
<feature type="binding site" evidence="7">
    <location>
        <position position="275"/>
    </location>
    <ligand>
        <name>[4Fe-4S] cluster</name>
        <dbReference type="ChEBI" id="CHEBI:49883"/>
    </ligand>
</feature>
<comment type="catalytic activity">
    <reaction evidence="7">
        <text>(2E)-4-hydroxy-3-methylbut-2-enyl diphosphate + oxidized [flavodoxin] + H2O + 2 H(+) = 2-C-methyl-D-erythritol 2,4-cyclic diphosphate + reduced [flavodoxin]</text>
        <dbReference type="Rhea" id="RHEA:43604"/>
        <dbReference type="Rhea" id="RHEA-COMP:10622"/>
        <dbReference type="Rhea" id="RHEA-COMP:10623"/>
        <dbReference type="ChEBI" id="CHEBI:15377"/>
        <dbReference type="ChEBI" id="CHEBI:15378"/>
        <dbReference type="ChEBI" id="CHEBI:57618"/>
        <dbReference type="ChEBI" id="CHEBI:58210"/>
        <dbReference type="ChEBI" id="CHEBI:58483"/>
        <dbReference type="ChEBI" id="CHEBI:128753"/>
        <dbReference type="EC" id="1.17.7.3"/>
    </reaction>
</comment>
<dbReference type="FunFam" id="3.20.20.20:FF:000001">
    <property type="entry name" value="4-hydroxy-3-methylbut-2-en-1-yl diphosphate synthase (flavodoxin)"/>
    <property type="match status" value="1"/>
</dbReference>
<dbReference type="Gene3D" id="3.20.20.20">
    <property type="entry name" value="Dihydropteroate synthase-like"/>
    <property type="match status" value="1"/>
</dbReference>
<evidence type="ECO:0000256" key="3">
    <source>
        <dbReference type="ARBA" id="ARBA00023002"/>
    </source>
</evidence>
<dbReference type="NCBIfam" id="NF001540">
    <property type="entry name" value="PRK00366.1"/>
    <property type="match status" value="1"/>
</dbReference>
<proteinExistence type="inferred from homology"/>
<comment type="pathway">
    <text evidence="7">Isoprenoid biosynthesis; isopentenyl diphosphate biosynthesis via DXP pathway; isopentenyl diphosphate from 1-deoxy-D-xylulose 5-phosphate: step 5/6.</text>
</comment>
<keyword evidence="6 7" id="KW-0414">Isoprene biosynthesis</keyword>
<feature type="domain" description="IspG C-terminal" evidence="9">
    <location>
        <begin position="269"/>
        <end position="357"/>
    </location>
</feature>
<keyword evidence="1 7" id="KW-0004">4Fe-4S</keyword>
<dbReference type="InterPro" id="IPR004588">
    <property type="entry name" value="IspG_bac-typ"/>
</dbReference>
<dbReference type="GO" id="GO:0005506">
    <property type="term" value="F:iron ion binding"/>
    <property type="evidence" value="ECO:0007669"/>
    <property type="project" value="InterPro"/>
</dbReference>
<dbReference type="Pfam" id="PF26540">
    <property type="entry name" value="GcpE_C"/>
    <property type="match status" value="1"/>
</dbReference>
<comment type="cofactor">
    <cofactor evidence="7">
        <name>[4Fe-4S] cluster</name>
        <dbReference type="ChEBI" id="CHEBI:49883"/>
    </cofactor>
    <text evidence="7">Binds 1 [4Fe-4S] cluster.</text>
</comment>
<gene>
    <name evidence="7" type="primary">ispG</name>
    <name evidence="10" type="ORF">EDC65_1854</name>
</gene>
<keyword evidence="5 7" id="KW-0411">Iron-sulfur</keyword>
<protein>
    <recommendedName>
        <fullName evidence="7">4-hydroxy-3-methylbut-2-en-1-yl diphosphate synthase (flavodoxin)</fullName>
        <ecNumber evidence="7">1.17.7.3</ecNumber>
    </recommendedName>
    <alternativeName>
        <fullName evidence="7">1-hydroxy-2-methyl-2-(E)-butenyl 4-diphosphate synthase</fullName>
    </alternativeName>
</protein>
<dbReference type="InterPro" id="IPR045854">
    <property type="entry name" value="NO2/SO3_Rdtase_4Fe4S_sf"/>
</dbReference>
<dbReference type="SUPFAM" id="SSF51717">
    <property type="entry name" value="Dihydropteroate synthetase-like"/>
    <property type="match status" value="1"/>
</dbReference>
<dbReference type="AlphaFoldDB" id="A0A3N1M9Z8"/>
<evidence type="ECO:0000256" key="2">
    <source>
        <dbReference type="ARBA" id="ARBA00022723"/>
    </source>
</evidence>
<evidence type="ECO:0000256" key="7">
    <source>
        <dbReference type="HAMAP-Rule" id="MF_00159"/>
    </source>
</evidence>
<sequence length="382" mass="40471">MTVRAYREIQRRKSRQVMVGAVPVGGDAPITVQSMTNTPTSDAAATIAQVQALEEAGADIVRVSCPDVESTAALKAIVRAAKVPIVADIHFHYKRAIEAAEAGAACLRINPGNIGSAARVREVVKAARDHGCSMRIGVNAGSLERHLLEKYGEPCPEAMVESALDHARILEDNDFREFKISCKASDVFLAVAAYQQLADACDYPLHLGITEAGGLRGGTVKSAIGMGSLLWAGIGDTIRVSLSADPVEEIKAGFEILKSLGLRRRGVTVISCPSCARQQFDVIRTVEILEERLAHITTPMTLSVIGCVVNGPGEARETDLGFTGGGNNTHQVYVAGVPHHRLKDAGIVDHLVEMVEKKVAEIEAAKAAETAAQVEPADAAAS</sequence>
<dbReference type="HAMAP" id="MF_00159">
    <property type="entry name" value="IspG"/>
    <property type="match status" value="1"/>
</dbReference>
<dbReference type="Proteomes" id="UP000278222">
    <property type="component" value="Unassembled WGS sequence"/>
</dbReference>
<dbReference type="RefSeq" id="WP_123689378.1">
    <property type="nucleotide sequence ID" value="NZ_AP019700.1"/>
</dbReference>
<evidence type="ECO:0000259" key="8">
    <source>
        <dbReference type="Pfam" id="PF04551"/>
    </source>
</evidence>
<dbReference type="GO" id="GO:0019288">
    <property type="term" value="P:isopentenyl diphosphate biosynthetic process, methylerythritol 4-phosphate pathway"/>
    <property type="evidence" value="ECO:0007669"/>
    <property type="project" value="UniProtKB-UniRule"/>
</dbReference>
<keyword evidence="11" id="KW-1185">Reference proteome</keyword>
<dbReference type="SUPFAM" id="SSF56014">
    <property type="entry name" value="Nitrite and sulphite reductase 4Fe-4S domain-like"/>
    <property type="match status" value="1"/>
</dbReference>
<feature type="binding site" evidence="7">
    <location>
        <position position="307"/>
    </location>
    <ligand>
        <name>[4Fe-4S] cluster</name>
        <dbReference type="ChEBI" id="CHEBI:49883"/>
    </ligand>
</feature>
<evidence type="ECO:0000313" key="10">
    <source>
        <dbReference type="EMBL" id="ROQ00059.1"/>
    </source>
</evidence>
<dbReference type="InterPro" id="IPR011005">
    <property type="entry name" value="Dihydropteroate_synth-like_sf"/>
</dbReference>
<dbReference type="InterPro" id="IPR058579">
    <property type="entry name" value="IspG_C"/>
</dbReference>
<comment type="similarity">
    <text evidence="7">Belongs to the IspG family.</text>
</comment>
<dbReference type="InterPro" id="IPR058578">
    <property type="entry name" value="IspG_TIM"/>
</dbReference>
<feature type="binding site" evidence="7">
    <location>
        <position position="272"/>
    </location>
    <ligand>
        <name>[4Fe-4S] cluster</name>
        <dbReference type="ChEBI" id="CHEBI:49883"/>
    </ligand>
</feature>
<dbReference type="GO" id="GO:0046429">
    <property type="term" value="F:4-hydroxy-3-methylbut-2-en-1-yl diphosphate synthase activity (ferredoxin)"/>
    <property type="evidence" value="ECO:0007669"/>
    <property type="project" value="UniProtKB-UniRule"/>
</dbReference>
<dbReference type="NCBIfam" id="TIGR00612">
    <property type="entry name" value="ispG_gcpE"/>
    <property type="match status" value="1"/>
</dbReference>
<comment type="caution">
    <text evidence="10">The sequence shown here is derived from an EMBL/GenBank/DDBJ whole genome shotgun (WGS) entry which is preliminary data.</text>
</comment>
<feature type="domain" description="IspG TIM-barrel" evidence="8">
    <location>
        <begin position="14"/>
        <end position="253"/>
    </location>
</feature>
<dbReference type="InterPro" id="IPR016425">
    <property type="entry name" value="IspG_bac"/>
</dbReference>
<evidence type="ECO:0000256" key="1">
    <source>
        <dbReference type="ARBA" id="ARBA00022485"/>
    </source>
</evidence>
<name>A0A3N1M9Z8_9PROT</name>
<keyword evidence="2 7" id="KW-0479">Metal-binding</keyword>
<dbReference type="EMBL" id="RJKX01000013">
    <property type="protein sequence ID" value="ROQ00059.1"/>
    <property type="molecule type" value="Genomic_DNA"/>
</dbReference>
<dbReference type="Gene3D" id="3.30.413.10">
    <property type="entry name" value="Sulfite Reductase Hemoprotein, domain 1"/>
    <property type="match status" value="1"/>
</dbReference>
<dbReference type="GO" id="GO:0016114">
    <property type="term" value="P:terpenoid biosynthetic process"/>
    <property type="evidence" value="ECO:0007669"/>
    <property type="project" value="InterPro"/>
</dbReference>
<feature type="binding site" evidence="7">
    <location>
        <position position="314"/>
    </location>
    <ligand>
        <name>[4Fe-4S] cluster</name>
        <dbReference type="ChEBI" id="CHEBI:49883"/>
    </ligand>
</feature>
<evidence type="ECO:0000256" key="6">
    <source>
        <dbReference type="ARBA" id="ARBA00023229"/>
    </source>
</evidence>
<dbReference type="UniPathway" id="UPA00056">
    <property type="reaction ID" value="UER00096"/>
</dbReference>
<dbReference type="GO" id="GO:0051539">
    <property type="term" value="F:4 iron, 4 sulfur cluster binding"/>
    <property type="evidence" value="ECO:0007669"/>
    <property type="project" value="UniProtKB-UniRule"/>
</dbReference>
<accession>A0A3N1M9Z8</accession>
<keyword evidence="4 7" id="KW-0408">Iron</keyword>
<evidence type="ECO:0000259" key="9">
    <source>
        <dbReference type="Pfam" id="PF26540"/>
    </source>
</evidence>
<dbReference type="GO" id="GO:0141197">
    <property type="term" value="F:4-hydroxy-3-methylbut-2-enyl-diphosphate synthase activity (flavodoxin)"/>
    <property type="evidence" value="ECO:0007669"/>
    <property type="project" value="UniProtKB-EC"/>
</dbReference>
<keyword evidence="3 7" id="KW-0560">Oxidoreductase</keyword>
<reference evidence="10 11" key="1">
    <citation type="submission" date="2018-11" db="EMBL/GenBank/DDBJ databases">
        <title>Genomic Encyclopedia of Type Strains, Phase IV (KMG-IV): sequencing the most valuable type-strain genomes for metagenomic binning, comparative biology and taxonomic classification.</title>
        <authorList>
            <person name="Goeker M."/>
        </authorList>
    </citation>
    <scope>NUCLEOTIDE SEQUENCE [LARGE SCALE GENOMIC DNA]</scope>
    <source>
        <strain evidence="10 11">DSM 5900</strain>
    </source>
</reference>
<dbReference type="PANTHER" id="PTHR30454">
    <property type="entry name" value="4-HYDROXY-3-METHYLBUT-2-EN-1-YL DIPHOSPHATE SYNTHASE"/>
    <property type="match status" value="1"/>
</dbReference>
<dbReference type="PIRSF" id="PIRSF004640">
    <property type="entry name" value="IspG"/>
    <property type="match status" value="1"/>
</dbReference>
<dbReference type="OrthoDB" id="9803214at2"/>
<dbReference type="EC" id="1.17.7.3" evidence="7"/>
<dbReference type="Pfam" id="PF04551">
    <property type="entry name" value="GcpE"/>
    <property type="match status" value="1"/>
</dbReference>
<dbReference type="PANTHER" id="PTHR30454:SF0">
    <property type="entry name" value="4-HYDROXY-3-METHYLBUT-2-EN-1-YL DIPHOSPHATE SYNTHASE (FERREDOXIN), CHLOROPLASTIC"/>
    <property type="match status" value="1"/>
</dbReference>
<evidence type="ECO:0000256" key="5">
    <source>
        <dbReference type="ARBA" id="ARBA00023014"/>
    </source>
</evidence>
<evidence type="ECO:0000256" key="4">
    <source>
        <dbReference type="ARBA" id="ARBA00023004"/>
    </source>
</evidence>